<organism evidence="9 10">
    <name type="scientific">Oncorhynchus tshawytscha</name>
    <name type="common">Chinook salmon</name>
    <name type="synonym">Salmo tshawytscha</name>
    <dbReference type="NCBI Taxonomy" id="74940"/>
    <lineage>
        <taxon>Eukaryota</taxon>
        <taxon>Metazoa</taxon>
        <taxon>Chordata</taxon>
        <taxon>Craniata</taxon>
        <taxon>Vertebrata</taxon>
        <taxon>Euteleostomi</taxon>
        <taxon>Actinopterygii</taxon>
        <taxon>Neopterygii</taxon>
        <taxon>Teleostei</taxon>
        <taxon>Protacanthopterygii</taxon>
        <taxon>Salmoniformes</taxon>
        <taxon>Salmonidae</taxon>
        <taxon>Salmoninae</taxon>
        <taxon>Oncorhynchus</taxon>
    </lineage>
</organism>
<dbReference type="AlphaFoldDB" id="A0A8C8IBU5"/>
<reference evidence="9" key="2">
    <citation type="submission" date="2025-09" db="UniProtKB">
        <authorList>
            <consortium name="Ensembl"/>
        </authorList>
    </citation>
    <scope>IDENTIFICATION</scope>
</reference>
<dbReference type="InterPro" id="IPR018338">
    <property type="entry name" value="Carbonic_anhydrase_a-class_CS"/>
</dbReference>
<keyword evidence="10" id="KW-1185">Reference proteome</keyword>
<evidence type="ECO:0000256" key="7">
    <source>
        <dbReference type="RuleBase" id="RU367011"/>
    </source>
</evidence>
<dbReference type="PROSITE" id="PS51144">
    <property type="entry name" value="ALPHA_CA_2"/>
    <property type="match status" value="1"/>
</dbReference>
<feature type="domain" description="Alpha-carbonic anhydrase" evidence="8">
    <location>
        <begin position="39"/>
        <end position="303"/>
    </location>
</feature>
<name>A0A8C8IBU5_ONCTS</name>
<dbReference type="InterPro" id="IPR036398">
    <property type="entry name" value="CA_dom_sf"/>
</dbReference>
<keyword evidence="6 7" id="KW-0456">Lyase</keyword>
<dbReference type="GO" id="GO:0004089">
    <property type="term" value="F:carbonate dehydratase activity"/>
    <property type="evidence" value="ECO:0007669"/>
    <property type="project" value="UniProtKB-UniRule"/>
</dbReference>
<reference evidence="9" key="1">
    <citation type="submission" date="2025-08" db="UniProtKB">
        <authorList>
            <consortium name="Ensembl"/>
        </authorList>
    </citation>
    <scope>IDENTIFICATION</scope>
</reference>
<accession>A0A8C8IBU5</accession>
<evidence type="ECO:0000313" key="9">
    <source>
        <dbReference type="Ensembl" id="ENSOTSP00005077555.2"/>
    </source>
</evidence>
<dbReference type="SUPFAM" id="SSF51069">
    <property type="entry name" value="Carbonic anhydrase"/>
    <property type="match status" value="1"/>
</dbReference>
<evidence type="ECO:0000256" key="2">
    <source>
        <dbReference type="ARBA" id="ARBA00012925"/>
    </source>
</evidence>
<dbReference type="PROSITE" id="PS00162">
    <property type="entry name" value="ALPHA_CA_1"/>
    <property type="match status" value="1"/>
</dbReference>
<keyword evidence="5" id="KW-0325">Glycoprotein</keyword>
<dbReference type="Pfam" id="PF00194">
    <property type="entry name" value="Carb_anhydrase"/>
    <property type="match status" value="1"/>
</dbReference>
<dbReference type="PANTHER" id="PTHR18952:SF134">
    <property type="entry name" value="CARBONIC ANHYDRASE 15"/>
    <property type="match status" value="1"/>
</dbReference>
<dbReference type="EC" id="4.2.1.1" evidence="2 7"/>
<evidence type="ECO:0000256" key="4">
    <source>
        <dbReference type="ARBA" id="ARBA00022833"/>
    </source>
</evidence>
<dbReference type="SMART" id="SM01057">
    <property type="entry name" value="Carb_anhydrase"/>
    <property type="match status" value="1"/>
</dbReference>
<evidence type="ECO:0000259" key="8">
    <source>
        <dbReference type="PROSITE" id="PS51144"/>
    </source>
</evidence>
<evidence type="ECO:0000256" key="5">
    <source>
        <dbReference type="ARBA" id="ARBA00023180"/>
    </source>
</evidence>
<proteinExistence type="inferred from homology"/>
<dbReference type="Proteomes" id="UP000694402">
    <property type="component" value="Unassembled WGS sequence"/>
</dbReference>
<evidence type="ECO:0000256" key="6">
    <source>
        <dbReference type="ARBA" id="ARBA00023239"/>
    </source>
</evidence>
<keyword evidence="3 7" id="KW-0479">Metal-binding</keyword>
<dbReference type="GO" id="GO:0008270">
    <property type="term" value="F:zinc ion binding"/>
    <property type="evidence" value="ECO:0007669"/>
    <property type="project" value="UniProtKB-UniRule"/>
</dbReference>
<comment type="catalytic activity">
    <reaction evidence="7">
        <text>hydrogencarbonate + H(+) = CO2 + H2O</text>
        <dbReference type="Rhea" id="RHEA:10748"/>
        <dbReference type="ChEBI" id="CHEBI:15377"/>
        <dbReference type="ChEBI" id="CHEBI:15378"/>
        <dbReference type="ChEBI" id="CHEBI:16526"/>
        <dbReference type="ChEBI" id="CHEBI:17544"/>
        <dbReference type="EC" id="4.2.1.1"/>
    </reaction>
</comment>
<sequence>MSNQLNLPQVDSNQVLETSRTIIGNRMHLSSISSLIAKVDFCYDESHCDPYAWGDAFPSCHPILEAHHSPINLDHHMTRNESLEALHLDGFHAVHTGHWKLKNNGHSVVLEVGNGMSVSGGGLPGTYHTVQLHFHWGSLNTNGSEHTVDRHRYPMEMHIVNMKSSHPNLTSALDDPTGLAVLAFFIDLYYIENVHFGRISRLLPSIAYKGQTATVKPFPLIGLLPESHLSQYYRYHGSLTTPPCSQAVIWTMYEVPTYISWSQFEQFVTGIFSTEEDEEFVAHLHDNFRHIHPTFSRSVYASKDAKLLTATANHLYSPALSILLLQLTLTVGLIYVL</sequence>
<dbReference type="InterPro" id="IPR001148">
    <property type="entry name" value="CA_dom"/>
</dbReference>
<evidence type="ECO:0000256" key="1">
    <source>
        <dbReference type="ARBA" id="ARBA00010718"/>
    </source>
</evidence>
<keyword evidence="4 7" id="KW-0862">Zinc</keyword>
<dbReference type="Ensembl" id="ENSOTST00005084036.2">
    <property type="protein sequence ID" value="ENSOTSP00005077555.2"/>
    <property type="gene ID" value="ENSOTSG00005036558.2"/>
</dbReference>
<evidence type="ECO:0000256" key="3">
    <source>
        <dbReference type="ARBA" id="ARBA00022723"/>
    </source>
</evidence>
<evidence type="ECO:0000313" key="10">
    <source>
        <dbReference type="Proteomes" id="UP000694402"/>
    </source>
</evidence>
<dbReference type="GeneTree" id="ENSGT00940000162972"/>
<gene>
    <name evidence="9" type="primary">car15</name>
</gene>
<dbReference type="FunFam" id="3.10.200.10:FF:000003">
    <property type="entry name" value="Carbonic anhydrase 12"/>
    <property type="match status" value="1"/>
</dbReference>
<dbReference type="Gene3D" id="3.10.200.10">
    <property type="entry name" value="Alpha carbonic anhydrase"/>
    <property type="match status" value="1"/>
</dbReference>
<dbReference type="PANTHER" id="PTHR18952">
    <property type="entry name" value="CARBONIC ANHYDRASE"/>
    <property type="match status" value="1"/>
</dbReference>
<comment type="cofactor">
    <cofactor evidence="7">
        <name>Zn(2+)</name>
        <dbReference type="ChEBI" id="CHEBI:29105"/>
    </cofactor>
</comment>
<comment type="similarity">
    <text evidence="1 7">Belongs to the alpha-carbonic anhydrase family.</text>
</comment>
<dbReference type="GO" id="GO:0005886">
    <property type="term" value="C:plasma membrane"/>
    <property type="evidence" value="ECO:0007669"/>
    <property type="project" value="TreeGrafter"/>
</dbReference>
<comment type="function">
    <text evidence="7">Reversible hydration of carbon dioxide.</text>
</comment>
<dbReference type="InterPro" id="IPR023561">
    <property type="entry name" value="Carbonic_anhydrase_a-class"/>
</dbReference>
<protein>
    <recommendedName>
        <fullName evidence="2 7">Carbonic anhydrase</fullName>
        <ecNumber evidence="2 7">4.2.1.1</ecNumber>
    </recommendedName>
</protein>